<keyword evidence="14" id="KW-1185">Reference proteome</keyword>
<dbReference type="GeneID" id="17289291"/>
<keyword evidence="3 9" id="KW-0489">Methyltransferase</keyword>
<evidence type="ECO:0000256" key="8">
    <source>
        <dbReference type="ARBA" id="ARBA00023242"/>
    </source>
</evidence>
<dbReference type="InterPro" id="IPR029063">
    <property type="entry name" value="SAM-dependent_MTases_sf"/>
</dbReference>
<protein>
    <recommendedName>
        <fullName evidence="11">SAM-dependent MTase RsmB/NOP-type domain-containing protein</fullName>
    </recommendedName>
</protein>
<gene>
    <name evidence="12" type="ORF">GUITHDRAFT_82201</name>
</gene>
<dbReference type="PRINTS" id="PR02008">
    <property type="entry name" value="RCMTFAMILY"/>
</dbReference>
<keyword evidence="5 9" id="KW-0949">S-adenosyl-L-methionine</keyword>
<comment type="similarity">
    <text evidence="9">Belongs to the class I-like SAM-binding methyltransferase superfamily. RsmB/NOP family.</text>
</comment>
<keyword evidence="8" id="KW-0539">Nucleus</keyword>
<dbReference type="Pfam" id="PF01189">
    <property type="entry name" value="Methyltr_RsmB-F"/>
    <property type="match status" value="1"/>
</dbReference>
<evidence type="ECO:0000259" key="11">
    <source>
        <dbReference type="PROSITE" id="PS51686"/>
    </source>
</evidence>
<comment type="caution">
    <text evidence="9">Lacks conserved residue(s) required for the propagation of feature annotation.</text>
</comment>
<organism evidence="12">
    <name type="scientific">Guillardia theta (strain CCMP2712)</name>
    <name type="common">Cryptophyte</name>
    <dbReference type="NCBI Taxonomy" id="905079"/>
    <lineage>
        <taxon>Eukaryota</taxon>
        <taxon>Cryptophyceae</taxon>
        <taxon>Pyrenomonadales</taxon>
        <taxon>Geminigeraceae</taxon>
        <taxon>Guillardia</taxon>
    </lineage>
</organism>
<accession>L1I8G4</accession>
<feature type="compositionally biased region" description="Basic and acidic residues" evidence="10">
    <location>
        <begin position="29"/>
        <end position="40"/>
    </location>
</feature>
<keyword evidence="6" id="KW-0819">tRNA processing</keyword>
<feature type="compositionally biased region" description="Basic and acidic residues" evidence="10">
    <location>
        <begin position="462"/>
        <end position="473"/>
    </location>
</feature>
<feature type="domain" description="SAM-dependent MTase RsmB/NOP-type" evidence="11">
    <location>
        <begin position="66"/>
        <end position="441"/>
    </location>
</feature>
<evidence type="ECO:0000256" key="7">
    <source>
        <dbReference type="ARBA" id="ARBA00022884"/>
    </source>
</evidence>
<evidence type="ECO:0000256" key="10">
    <source>
        <dbReference type="SAM" id="MobiDB-lite"/>
    </source>
</evidence>
<evidence type="ECO:0000313" key="14">
    <source>
        <dbReference type="Proteomes" id="UP000011087"/>
    </source>
</evidence>
<reference evidence="12 14" key="1">
    <citation type="journal article" date="2012" name="Nature">
        <title>Algal genomes reveal evolutionary mosaicism and the fate of nucleomorphs.</title>
        <authorList>
            <consortium name="DOE Joint Genome Institute"/>
            <person name="Curtis B.A."/>
            <person name="Tanifuji G."/>
            <person name="Burki F."/>
            <person name="Gruber A."/>
            <person name="Irimia M."/>
            <person name="Maruyama S."/>
            <person name="Arias M.C."/>
            <person name="Ball S.G."/>
            <person name="Gile G.H."/>
            <person name="Hirakawa Y."/>
            <person name="Hopkins J.F."/>
            <person name="Kuo A."/>
            <person name="Rensing S.A."/>
            <person name="Schmutz J."/>
            <person name="Symeonidi A."/>
            <person name="Elias M."/>
            <person name="Eveleigh R.J."/>
            <person name="Herman E.K."/>
            <person name="Klute M.J."/>
            <person name="Nakayama T."/>
            <person name="Obornik M."/>
            <person name="Reyes-Prieto A."/>
            <person name="Armbrust E.V."/>
            <person name="Aves S.J."/>
            <person name="Beiko R.G."/>
            <person name="Coutinho P."/>
            <person name="Dacks J.B."/>
            <person name="Durnford D.G."/>
            <person name="Fast N.M."/>
            <person name="Green B.R."/>
            <person name="Grisdale C.J."/>
            <person name="Hempel F."/>
            <person name="Henrissat B."/>
            <person name="Hoppner M.P."/>
            <person name="Ishida K."/>
            <person name="Kim E."/>
            <person name="Koreny L."/>
            <person name="Kroth P.G."/>
            <person name="Liu Y."/>
            <person name="Malik S.B."/>
            <person name="Maier U.G."/>
            <person name="McRose D."/>
            <person name="Mock T."/>
            <person name="Neilson J.A."/>
            <person name="Onodera N.T."/>
            <person name="Poole A.M."/>
            <person name="Pritham E.J."/>
            <person name="Richards T.A."/>
            <person name="Rocap G."/>
            <person name="Roy S.W."/>
            <person name="Sarai C."/>
            <person name="Schaack S."/>
            <person name="Shirato S."/>
            <person name="Slamovits C.H."/>
            <person name="Spencer D.F."/>
            <person name="Suzuki S."/>
            <person name="Worden A.Z."/>
            <person name="Zauner S."/>
            <person name="Barry K."/>
            <person name="Bell C."/>
            <person name="Bharti A.K."/>
            <person name="Crow J.A."/>
            <person name="Grimwood J."/>
            <person name="Kramer R."/>
            <person name="Lindquist E."/>
            <person name="Lucas S."/>
            <person name="Salamov A."/>
            <person name="McFadden G.I."/>
            <person name="Lane C.E."/>
            <person name="Keeling P.J."/>
            <person name="Gray M.W."/>
            <person name="Grigoriev I.V."/>
            <person name="Archibald J.M."/>
        </authorList>
    </citation>
    <scope>NUCLEOTIDE SEQUENCE</scope>
    <source>
        <strain evidence="12 14">CCMP2712</strain>
    </source>
</reference>
<feature type="region of interest" description="Disordered" evidence="10">
    <location>
        <begin position="1"/>
        <end position="40"/>
    </location>
</feature>
<dbReference type="OMA" id="NHQAQKF"/>
<feature type="active site" description="Nucleophile" evidence="9">
    <location>
        <position position="326"/>
    </location>
</feature>
<feature type="binding site" evidence="9">
    <location>
        <begin position="187"/>
        <end position="193"/>
    </location>
    <ligand>
        <name>S-adenosyl-L-methionine</name>
        <dbReference type="ChEBI" id="CHEBI:59789"/>
    </ligand>
</feature>
<dbReference type="PRINTS" id="PR02011">
    <property type="entry name" value="RCMTNCL1"/>
</dbReference>
<dbReference type="InterPro" id="IPR023270">
    <property type="entry name" value="RCMT_NCL1"/>
</dbReference>
<dbReference type="InterPro" id="IPR049560">
    <property type="entry name" value="MeTrfase_RsmB-F_NOP2_cat"/>
</dbReference>
<dbReference type="PROSITE" id="PS51686">
    <property type="entry name" value="SAM_MT_RSMB_NOP"/>
    <property type="match status" value="1"/>
</dbReference>
<dbReference type="eggNOG" id="KOG2198">
    <property type="taxonomic scope" value="Eukaryota"/>
</dbReference>
<evidence type="ECO:0000256" key="9">
    <source>
        <dbReference type="PROSITE-ProRule" id="PRU01023"/>
    </source>
</evidence>
<evidence type="ECO:0000256" key="4">
    <source>
        <dbReference type="ARBA" id="ARBA00022679"/>
    </source>
</evidence>
<dbReference type="Gene3D" id="3.40.50.150">
    <property type="entry name" value="Vaccinia Virus protein VP39"/>
    <property type="match status" value="1"/>
</dbReference>
<comment type="subcellular location">
    <subcellularLocation>
        <location evidence="1">Nucleus</location>
    </subcellularLocation>
</comment>
<proteinExistence type="inferred from homology"/>
<dbReference type="GO" id="GO:0030488">
    <property type="term" value="P:tRNA methylation"/>
    <property type="evidence" value="ECO:0007669"/>
    <property type="project" value="UniProtKB-ARBA"/>
</dbReference>
<reference evidence="13" key="3">
    <citation type="submission" date="2016-03" db="UniProtKB">
        <authorList>
            <consortium name="EnsemblProtists"/>
        </authorList>
    </citation>
    <scope>IDENTIFICATION</scope>
</reference>
<sequence>MGKRQRGGKGGRGGRGGGRGGRGGKRQKREGFDDRNSWPELEKQNKSMEDYYKVQNIVPESEWEDFLKACRDTLPTTFRISPVCTFADEIREQLKSRFTDLHVEDVEMDEDDERLQPPKLIPWYPQELAWQMSISKKAIKRTAVLERFHKYLIAETETGNLTRQEAVSMIPPLLMDVKPHHRVLDMCAAPGSKTSQLLEFVHAQCGANGVPKGIVIANDADLDRCSMLIHQMKRINSPSLLVMNHEAQKIPMLWAKSEDGKKVPLRYDRVLADVPCTGDGTMRKNVDVWRKWTPAQAMGLHKTQLQICTRAVELCEAGGIVVYSTCSMNPIENEAVVSAVLKRFKNCLELEDVSHELPELKRRPGLLTWKVKDRKEENKWSSTPFYFSYNLEDVPPNLKSVFPESMFPPADAADLHLERCMRVLPHDQNTGAFFICKLRKTADHMAPSKQKEVESVSVSEDTSEREVDCEALL</sequence>
<dbReference type="EMBL" id="JH993183">
    <property type="protein sequence ID" value="EKX32561.1"/>
    <property type="molecule type" value="Genomic_DNA"/>
</dbReference>
<dbReference type="GO" id="GO:0005737">
    <property type="term" value="C:cytoplasm"/>
    <property type="evidence" value="ECO:0007669"/>
    <property type="project" value="TreeGrafter"/>
</dbReference>
<dbReference type="OrthoDB" id="6093671at2759"/>
<keyword evidence="7 9" id="KW-0694">RNA-binding</keyword>
<keyword evidence="4 9" id="KW-0808">Transferase</keyword>
<feature type="compositionally biased region" description="Gly residues" evidence="10">
    <location>
        <begin position="10"/>
        <end position="21"/>
    </location>
</feature>
<dbReference type="Proteomes" id="UP000011087">
    <property type="component" value="Unassembled WGS sequence"/>
</dbReference>
<reference evidence="14" key="2">
    <citation type="submission" date="2012-11" db="EMBL/GenBank/DDBJ databases">
        <authorList>
            <person name="Kuo A."/>
            <person name="Curtis B.A."/>
            <person name="Tanifuji G."/>
            <person name="Burki F."/>
            <person name="Gruber A."/>
            <person name="Irimia M."/>
            <person name="Maruyama S."/>
            <person name="Arias M.C."/>
            <person name="Ball S.G."/>
            <person name="Gile G.H."/>
            <person name="Hirakawa Y."/>
            <person name="Hopkins J.F."/>
            <person name="Rensing S.A."/>
            <person name="Schmutz J."/>
            <person name="Symeonidi A."/>
            <person name="Elias M."/>
            <person name="Eveleigh R.J."/>
            <person name="Herman E.K."/>
            <person name="Klute M.J."/>
            <person name="Nakayama T."/>
            <person name="Obornik M."/>
            <person name="Reyes-Prieto A."/>
            <person name="Armbrust E.V."/>
            <person name="Aves S.J."/>
            <person name="Beiko R.G."/>
            <person name="Coutinho P."/>
            <person name="Dacks J.B."/>
            <person name="Durnford D.G."/>
            <person name="Fast N.M."/>
            <person name="Green B.R."/>
            <person name="Grisdale C."/>
            <person name="Hempe F."/>
            <person name="Henrissat B."/>
            <person name="Hoppner M.P."/>
            <person name="Ishida K.-I."/>
            <person name="Kim E."/>
            <person name="Koreny L."/>
            <person name="Kroth P.G."/>
            <person name="Liu Y."/>
            <person name="Malik S.-B."/>
            <person name="Maier U.G."/>
            <person name="McRose D."/>
            <person name="Mock T."/>
            <person name="Neilson J.A."/>
            <person name="Onodera N.T."/>
            <person name="Poole A.M."/>
            <person name="Pritham E.J."/>
            <person name="Richards T.A."/>
            <person name="Rocap G."/>
            <person name="Roy S.W."/>
            <person name="Sarai C."/>
            <person name="Schaack S."/>
            <person name="Shirato S."/>
            <person name="Slamovits C.H."/>
            <person name="Spencer D.F."/>
            <person name="Suzuki S."/>
            <person name="Worden A.Z."/>
            <person name="Zauner S."/>
            <person name="Barry K."/>
            <person name="Bell C."/>
            <person name="Bharti A.K."/>
            <person name="Crow J.A."/>
            <person name="Grimwood J."/>
            <person name="Kramer R."/>
            <person name="Lindquist E."/>
            <person name="Lucas S."/>
            <person name="Salamov A."/>
            <person name="McFadden G.I."/>
            <person name="Lane C.E."/>
            <person name="Keeling P.J."/>
            <person name="Gray M.W."/>
            <person name="Grigoriev I.V."/>
            <person name="Archibald J.M."/>
        </authorList>
    </citation>
    <scope>NUCLEOTIDE SEQUENCE</scope>
    <source>
        <strain evidence="14">CCMP2712</strain>
    </source>
</reference>
<name>L1I8G4_GUITC</name>
<feature type="binding site" evidence="9">
    <location>
        <position position="273"/>
    </location>
    <ligand>
        <name>S-adenosyl-L-methionine</name>
        <dbReference type="ChEBI" id="CHEBI:59789"/>
    </ligand>
</feature>
<evidence type="ECO:0000313" key="13">
    <source>
        <dbReference type="EnsemblProtists" id="EKX32561"/>
    </source>
</evidence>
<dbReference type="HOGENOM" id="CLU_005316_4_1_1"/>
<dbReference type="GO" id="GO:0016428">
    <property type="term" value="F:tRNA (cytidine-5-)-methyltransferase activity"/>
    <property type="evidence" value="ECO:0007669"/>
    <property type="project" value="InterPro"/>
</dbReference>
<keyword evidence="2" id="KW-0820">tRNA-binding</keyword>
<dbReference type="GO" id="GO:0005634">
    <property type="term" value="C:nucleus"/>
    <property type="evidence" value="ECO:0007669"/>
    <property type="project" value="UniProtKB-SubCell"/>
</dbReference>
<dbReference type="PANTHER" id="PTHR22808">
    <property type="entry name" value="NCL1 YEAST -RELATED NOL1/NOP2/FMU SUN DOMAIN-CONTAINING"/>
    <property type="match status" value="1"/>
</dbReference>
<evidence type="ECO:0000256" key="1">
    <source>
        <dbReference type="ARBA" id="ARBA00004123"/>
    </source>
</evidence>
<dbReference type="SUPFAM" id="SSF53335">
    <property type="entry name" value="S-adenosyl-L-methionine-dependent methyltransferases"/>
    <property type="match status" value="1"/>
</dbReference>
<dbReference type="PANTHER" id="PTHR22808:SF1">
    <property type="entry name" value="RNA CYTOSINE-C(5)-METHYLTRANSFERASE NSUN2-RELATED"/>
    <property type="match status" value="1"/>
</dbReference>
<dbReference type="InterPro" id="IPR001678">
    <property type="entry name" value="MeTrfase_RsmB-F_NOP2_dom"/>
</dbReference>
<dbReference type="RefSeq" id="XP_005819541.1">
    <property type="nucleotide sequence ID" value="XM_005819484.1"/>
</dbReference>
<evidence type="ECO:0000256" key="2">
    <source>
        <dbReference type="ARBA" id="ARBA00022555"/>
    </source>
</evidence>
<dbReference type="AlphaFoldDB" id="L1I8G4"/>
<evidence type="ECO:0000256" key="6">
    <source>
        <dbReference type="ARBA" id="ARBA00022694"/>
    </source>
</evidence>
<dbReference type="STRING" id="905079.L1I8G4"/>
<evidence type="ECO:0000256" key="3">
    <source>
        <dbReference type="ARBA" id="ARBA00022603"/>
    </source>
</evidence>
<dbReference type="GO" id="GO:0000049">
    <property type="term" value="F:tRNA binding"/>
    <property type="evidence" value="ECO:0007669"/>
    <property type="project" value="UniProtKB-KW"/>
</dbReference>
<evidence type="ECO:0000313" key="12">
    <source>
        <dbReference type="EMBL" id="EKX32561.1"/>
    </source>
</evidence>
<feature type="binding site" evidence="9">
    <location>
        <position position="219"/>
    </location>
    <ligand>
        <name>S-adenosyl-L-methionine</name>
        <dbReference type="ChEBI" id="CHEBI:59789"/>
    </ligand>
</feature>
<evidence type="ECO:0000256" key="5">
    <source>
        <dbReference type="ARBA" id="ARBA00022691"/>
    </source>
</evidence>
<dbReference type="KEGG" id="gtt:GUITHDRAFT_82201"/>
<dbReference type="EnsemblProtists" id="EKX32561">
    <property type="protein sequence ID" value="EKX32561"/>
    <property type="gene ID" value="GUITHDRAFT_82201"/>
</dbReference>
<dbReference type="InterPro" id="IPR023267">
    <property type="entry name" value="RCMT"/>
</dbReference>
<dbReference type="PaxDb" id="55529-EKX32561"/>
<feature type="region of interest" description="Disordered" evidence="10">
    <location>
        <begin position="446"/>
        <end position="473"/>
    </location>
</feature>